<organism evidence="3 4">
    <name type="scientific">Hymenobacter mellowenesis</name>
    <dbReference type="NCBI Taxonomy" id="3063995"/>
    <lineage>
        <taxon>Bacteria</taxon>
        <taxon>Pseudomonadati</taxon>
        <taxon>Bacteroidota</taxon>
        <taxon>Cytophagia</taxon>
        <taxon>Cytophagales</taxon>
        <taxon>Hymenobacteraceae</taxon>
        <taxon>Hymenobacter</taxon>
    </lineage>
</organism>
<evidence type="ECO:0000256" key="2">
    <source>
        <dbReference type="ARBA" id="ARBA00023002"/>
    </source>
</evidence>
<dbReference type="Gene3D" id="3.40.50.720">
    <property type="entry name" value="NAD(P)-binding Rossmann-like Domain"/>
    <property type="match status" value="1"/>
</dbReference>
<dbReference type="EMBL" id="JAUQSX010000003">
    <property type="protein sequence ID" value="MDO7846148.1"/>
    <property type="molecule type" value="Genomic_DNA"/>
</dbReference>
<comment type="similarity">
    <text evidence="1">Belongs to the short-chain dehydrogenases/reductases (SDR) family.</text>
</comment>
<name>A0ABT9A8I1_9BACT</name>
<accession>A0ABT9A8I1</accession>
<dbReference type="Proteomes" id="UP001167796">
    <property type="component" value="Unassembled WGS sequence"/>
</dbReference>
<reference evidence="3" key="1">
    <citation type="submission" date="2023-07" db="EMBL/GenBank/DDBJ databases">
        <authorList>
            <person name="Kim M.K."/>
        </authorList>
    </citation>
    <scope>NUCLEOTIDE SEQUENCE</scope>
    <source>
        <strain evidence="3">M29</strain>
    </source>
</reference>
<gene>
    <name evidence="3" type="ORF">Q5H92_07270</name>
</gene>
<keyword evidence="2" id="KW-0560">Oxidoreductase</keyword>
<comment type="caution">
    <text evidence="3">The sequence shown here is derived from an EMBL/GenBank/DDBJ whole genome shotgun (WGS) entry which is preliminary data.</text>
</comment>
<evidence type="ECO:0000313" key="3">
    <source>
        <dbReference type="EMBL" id="MDO7846148.1"/>
    </source>
</evidence>
<dbReference type="InterPro" id="IPR002347">
    <property type="entry name" value="SDR_fam"/>
</dbReference>
<dbReference type="Pfam" id="PF00106">
    <property type="entry name" value="adh_short"/>
    <property type="match status" value="1"/>
</dbReference>
<proteinExistence type="inferred from homology"/>
<keyword evidence="4" id="KW-1185">Reference proteome</keyword>
<sequence length="251" mass="26819">MKKILITGGSEGIGLAAAHLLAAEGHALTLVARNPGKLQAALASLPGSGHSTLPADLSTPDGMALVARYIDENRYDVFINNAGAAAYGRFTELALERQLELMHLNMDAVVVLAHHYLRQARPGDALVNTASTTGLMSLPGIGVYTATKAFVNILSETLWWEMKDRGIYVMGFNPGGTSSAFHTASGGSKDAFAAMQTPEAVAQELVRALRRRTQPRVISGGLNRLFVFFARFLPRKAVINLMGRFAPAQAS</sequence>
<evidence type="ECO:0000313" key="4">
    <source>
        <dbReference type="Proteomes" id="UP001167796"/>
    </source>
</evidence>
<dbReference type="SUPFAM" id="SSF51735">
    <property type="entry name" value="NAD(P)-binding Rossmann-fold domains"/>
    <property type="match status" value="1"/>
</dbReference>
<dbReference type="PANTHER" id="PTHR44196">
    <property type="entry name" value="DEHYDROGENASE/REDUCTASE SDR FAMILY MEMBER 7B"/>
    <property type="match status" value="1"/>
</dbReference>
<evidence type="ECO:0000256" key="1">
    <source>
        <dbReference type="ARBA" id="ARBA00006484"/>
    </source>
</evidence>
<dbReference type="PRINTS" id="PR00081">
    <property type="entry name" value="GDHRDH"/>
</dbReference>
<dbReference type="RefSeq" id="WP_305010837.1">
    <property type="nucleotide sequence ID" value="NZ_JAUQSX010000003.1"/>
</dbReference>
<dbReference type="InterPro" id="IPR036291">
    <property type="entry name" value="NAD(P)-bd_dom_sf"/>
</dbReference>
<dbReference type="PANTHER" id="PTHR44196:SF2">
    <property type="entry name" value="SHORT-CHAIN DEHYDROGENASE-RELATED"/>
    <property type="match status" value="1"/>
</dbReference>
<protein>
    <submittedName>
        <fullName evidence="3">SDR family NAD(P)-dependent oxidoreductase</fullName>
    </submittedName>
</protein>